<feature type="region of interest" description="Disordered" evidence="1">
    <location>
        <begin position="127"/>
        <end position="188"/>
    </location>
</feature>
<protein>
    <submittedName>
        <fullName evidence="3">Protein TolA</fullName>
    </submittedName>
</protein>
<dbReference type="Proteomes" id="UP000001231">
    <property type="component" value="Chromosome"/>
</dbReference>
<evidence type="ECO:0000256" key="1">
    <source>
        <dbReference type="SAM" id="MobiDB-lite"/>
    </source>
</evidence>
<proteinExistence type="predicted"/>
<dbReference type="GO" id="GO:0019534">
    <property type="term" value="F:toxin transmembrane transporter activity"/>
    <property type="evidence" value="ECO:0007669"/>
    <property type="project" value="InterPro"/>
</dbReference>
<dbReference type="AlphaFoldDB" id="C7R5T7"/>
<dbReference type="STRING" id="523791.Kkor_1849"/>
<keyword evidence="2" id="KW-0812">Transmembrane</keyword>
<sequence>MSEKKNIVPIVLSIAVHVIVIGLLVFNFAWDDEVDVKHEYVDAPINAKIVTAKELPKPDANAIKKQQEAEKKRLEEERKKQLAKEQEQKRLEAEKQRQLQEKVEQEKQEKLEQEKQKQLAAEKQKKLEEEKKKEELEEQQRKEAEEKQRLEEEKRKKAEAERKRKEEEERKRKEAEAEQKRKEEELRKLEEEMAAMDDEFFEAQRDTVRRGQIMSEVEKLTALITAKIKRNWYPPKTSGACSIKISMGPGGVVLQTEALGGDYDYCETGKTAITRSSPLPASDDPEVMKELREMTIVFDPSFKD</sequence>
<dbReference type="SUPFAM" id="SSF74653">
    <property type="entry name" value="TolA/TonB C-terminal domain"/>
    <property type="match status" value="1"/>
</dbReference>
<name>C7R5T7_KANKD</name>
<dbReference type="KEGG" id="kko:Kkor_1849"/>
<dbReference type="InParanoid" id="C7R5T7"/>
<keyword evidence="2" id="KW-0472">Membrane</keyword>
<reference evidence="3 4" key="1">
    <citation type="journal article" date="2009" name="Stand. Genomic Sci.">
        <title>Complete genome sequence of Kangiella koreensis type strain (SW-125).</title>
        <authorList>
            <person name="Han C."/>
            <person name="Sikorski J."/>
            <person name="Lapidus A."/>
            <person name="Nolan M."/>
            <person name="Glavina Del Rio T."/>
            <person name="Tice H."/>
            <person name="Cheng J.F."/>
            <person name="Lucas S."/>
            <person name="Chen F."/>
            <person name="Copeland A."/>
            <person name="Ivanova N."/>
            <person name="Mavromatis K."/>
            <person name="Ovchinnikova G."/>
            <person name="Pati A."/>
            <person name="Bruce D."/>
            <person name="Goodwin L."/>
            <person name="Pitluck S."/>
            <person name="Chen A."/>
            <person name="Palaniappan K."/>
            <person name="Land M."/>
            <person name="Hauser L."/>
            <person name="Chang Y.J."/>
            <person name="Jeffries C.D."/>
            <person name="Chain P."/>
            <person name="Saunders E."/>
            <person name="Brettin T."/>
            <person name="Goker M."/>
            <person name="Tindall B.J."/>
            <person name="Bristow J."/>
            <person name="Eisen J.A."/>
            <person name="Markowitz V."/>
            <person name="Hugenholtz P."/>
            <person name="Kyrpides N.C."/>
            <person name="Klenk H.P."/>
            <person name="Detter J.C."/>
        </authorList>
    </citation>
    <scope>NUCLEOTIDE SEQUENCE [LARGE SCALE GENOMIC DNA]</scope>
    <source>
        <strain evidence="4">DSM 16069 / KCTC 12182 / SW-125</strain>
    </source>
</reference>
<gene>
    <name evidence="3" type="ordered locus">Kkor_1849</name>
</gene>
<accession>C7R5T7</accession>
<dbReference type="NCBIfam" id="TIGR02794">
    <property type="entry name" value="tolA_full"/>
    <property type="match status" value="1"/>
</dbReference>
<dbReference type="GO" id="GO:0043213">
    <property type="term" value="P:bacteriocin transport"/>
    <property type="evidence" value="ECO:0007669"/>
    <property type="project" value="InterPro"/>
</dbReference>
<evidence type="ECO:0000256" key="2">
    <source>
        <dbReference type="SAM" id="Phobius"/>
    </source>
</evidence>
<dbReference type="RefSeq" id="WP_015780866.1">
    <property type="nucleotide sequence ID" value="NC_013166.1"/>
</dbReference>
<keyword evidence="2" id="KW-1133">Transmembrane helix</keyword>
<keyword evidence="4" id="KW-1185">Reference proteome</keyword>
<dbReference type="eggNOG" id="COG3064">
    <property type="taxonomic scope" value="Bacteria"/>
</dbReference>
<feature type="transmembrane region" description="Helical" evidence="2">
    <location>
        <begin position="7"/>
        <end position="30"/>
    </location>
</feature>
<dbReference type="Pfam" id="PF06519">
    <property type="entry name" value="TolA"/>
    <property type="match status" value="1"/>
</dbReference>
<evidence type="ECO:0000313" key="3">
    <source>
        <dbReference type="EMBL" id="ACV27261.1"/>
    </source>
</evidence>
<evidence type="ECO:0000313" key="4">
    <source>
        <dbReference type="Proteomes" id="UP000001231"/>
    </source>
</evidence>
<feature type="compositionally biased region" description="Basic and acidic residues" evidence="1">
    <location>
        <begin position="65"/>
        <end position="101"/>
    </location>
</feature>
<organism evidence="3 4">
    <name type="scientific">Kangiella koreensis (strain DSM 16069 / JCM 12317 / KCTC 12182 / SW-125)</name>
    <dbReference type="NCBI Taxonomy" id="523791"/>
    <lineage>
        <taxon>Bacteria</taxon>
        <taxon>Pseudomonadati</taxon>
        <taxon>Pseudomonadota</taxon>
        <taxon>Gammaproteobacteria</taxon>
        <taxon>Kangiellales</taxon>
        <taxon>Kangiellaceae</taxon>
        <taxon>Kangiella</taxon>
    </lineage>
</organism>
<dbReference type="EMBL" id="CP001707">
    <property type="protein sequence ID" value="ACV27261.1"/>
    <property type="molecule type" value="Genomic_DNA"/>
</dbReference>
<feature type="region of interest" description="Disordered" evidence="1">
    <location>
        <begin position="57"/>
        <end position="101"/>
    </location>
</feature>
<dbReference type="HOGENOM" id="CLU_914589_0_0_6"/>
<dbReference type="Gene3D" id="3.30.1150.10">
    <property type="match status" value="1"/>
</dbReference>
<dbReference type="GO" id="GO:0016020">
    <property type="term" value="C:membrane"/>
    <property type="evidence" value="ECO:0007669"/>
    <property type="project" value="InterPro"/>
</dbReference>
<dbReference type="InterPro" id="IPR014161">
    <property type="entry name" value="Tol-Pal_TolA"/>
</dbReference>